<proteinExistence type="predicted"/>
<dbReference type="Proteomes" id="UP000198432">
    <property type="component" value="Unassembled WGS sequence"/>
</dbReference>
<dbReference type="PANTHER" id="PTHR36839:SF1">
    <property type="entry name" value="METALLO-BETA-LACTAMASE FAMILY PROTEIN (AFU_ORTHOLOGUE AFUA_5G12770)"/>
    <property type="match status" value="1"/>
</dbReference>
<dbReference type="RefSeq" id="WP_245842896.1">
    <property type="nucleotide sequence ID" value="NZ_FZOQ01000045.1"/>
</dbReference>
<accession>A0A239LM43</accession>
<evidence type="ECO:0000313" key="4">
    <source>
        <dbReference type="Proteomes" id="UP000198432"/>
    </source>
</evidence>
<feature type="signal peptide" evidence="1">
    <location>
        <begin position="1"/>
        <end position="25"/>
    </location>
</feature>
<dbReference type="SUPFAM" id="SSF56281">
    <property type="entry name" value="Metallo-hydrolase/oxidoreductase"/>
    <property type="match status" value="1"/>
</dbReference>
<name>A0A239LM43_9BACT</name>
<evidence type="ECO:0000259" key="2">
    <source>
        <dbReference type="SMART" id="SM00849"/>
    </source>
</evidence>
<dbReference type="InterPro" id="IPR001279">
    <property type="entry name" value="Metallo-B-lactamas"/>
</dbReference>
<keyword evidence="4" id="KW-1185">Reference proteome</keyword>
<evidence type="ECO:0000256" key="1">
    <source>
        <dbReference type="SAM" id="SignalP"/>
    </source>
</evidence>
<dbReference type="AlphaFoldDB" id="A0A239LM43"/>
<dbReference type="InterPro" id="IPR036866">
    <property type="entry name" value="RibonucZ/Hydroxyglut_hydro"/>
</dbReference>
<dbReference type="EMBL" id="FZOQ01000045">
    <property type="protein sequence ID" value="SNT31455.1"/>
    <property type="molecule type" value="Genomic_DNA"/>
</dbReference>
<feature type="chain" id="PRO_5012037401" description="Metallo-beta-lactamase domain-containing protein" evidence="1">
    <location>
        <begin position="26"/>
        <end position="310"/>
    </location>
</feature>
<organism evidence="3 4">
    <name type="scientific">Pontibacter ummariensis</name>
    <dbReference type="NCBI Taxonomy" id="1610492"/>
    <lineage>
        <taxon>Bacteria</taxon>
        <taxon>Pseudomonadati</taxon>
        <taxon>Bacteroidota</taxon>
        <taxon>Cytophagia</taxon>
        <taxon>Cytophagales</taxon>
        <taxon>Hymenobacteraceae</taxon>
        <taxon>Pontibacter</taxon>
    </lineage>
</organism>
<sequence>MNRKSFLQKSFLSSSLLLVPGLAHNNFLASVGKTSMKLAIRDKDQKNICATCGTRHATARTEADTCPICQDERQYVGDKGQLWLSYSEVAKSSSIRITRLQPDLYDLKITPSFAISQKAHLVLSKSGNILWDCIPFLDEQTASYIRTMGGIKAIAISHPHYYSLMAEWAQAFDCPIYLHVQDKQWIQDKSRHIRLWEGKKLVLWDDISVVHVAGHFAGSTVLHLPHHGAKGSLLTGDSIYVARDRKHVSFMYSYPNLIPLKKAAIKRIQQQIEPLAFDAIHGAFEGQEIPSGAREAFRRSVARYLNIYKA</sequence>
<protein>
    <recommendedName>
        <fullName evidence="2">Metallo-beta-lactamase domain-containing protein</fullName>
    </recommendedName>
</protein>
<dbReference type="PANTHER" id="PTHR36839">
    <property type="entry name" value="METALLO-BETA-LACTAMASE FAMILY PROTEIN (AFU_ORTHOLOGUE AFUA_5G12770)"/>
    <property type="match status" value="1"/>
</dbReference>
<evidence type="ECO:0000313" key="3">
    <source>
        <dbReference type="EMBL" id="SNT31455.1"/>
    </source>
</evidence>
<reference evidence="4" key="1">
    <citation type="submission" date="2017-06" db="EMBL/GenBank/DDBJ databases">
        <authorList>
            <person name="Varghese N."/>
            <person name="Submissions S."/>
        </authorList>
    </citation>
    <scope>NUCLEOTIDE SEQUENCE [LARGE SCALE GENOMIC DNA]</scope>
    <source>
        <strain evidence="4">NKM1</strain>
    </source>
</reference>
<dbReference type="Gene3D" id="3.60.15.10">
    <property type="entry name" value="Ribonuclease Z/Hydroxyacylglutathione hydrolase-like"/>
    <property type="match status" value="1"/>
</dbReference>
<feature type="domain" description="Metallo-beta-lactamase" evidence="2">
    <location>
        <begin position="116"/>
        <end position="284"/>
    </location>
</feature>
<dbReference type="SMART" id="SM00849">
    <property type="entry name" value="Lactamase_B"/>
    <property type="match status" value="1"/>
</dbReference>
<gene>
    <name evidence="3" type="ORF">SAMN06296052_1454</name>
</gene>
<keyword evidence="1" id="KW-0732">Signal</keyword>